<organism evidence="2 3">
    <name type="scientific">Gordonia araii NBRC 100433</name>
    <dbReference type="NCBI Taxonomy" id="1073574"/>
    <lineage>
        <taxon>Bacteria</taxon>
        <taxon>Bacillati</taxon>
        <taxon>Actinomycetota</taxon>
        <taxon>Actinomycetes</taxon>
        <taxon>Mycobacteriales</taxon>
        <taxon>Gordoniaceae</taxon>
        <taxon>Gordonia</taxon>
    </lineage>
</organism>
<keyword evidence="3" id="KW-1185">Reference proteome</keyword>
<dbReference type="AlphaFoldDB" id="G7GZE8"/>
<accession>G7GZE8</accession>
<gene>
    <name evidence="2" type="ORF">GOARA_026_00020</name>
</gene>
<feature type="compositionally biased region" description="Polar residues" evidence="1">
    <location>
        <begin position="54"/>
        <end position="63"/>
    </location>
</feature>
<name>G7GZE8_9ACTN</name>
<dbReference type="Proteomes" id="UP000035088">
    <property type="component" value="Unassembled WGS sequence"/>
</dbReference>
<evidence type="ECO:0000313" key="2">
    <source>
        <dbReference type="EMBL" id="GAB08973.1"/>
    </source>
</evidence>
<sequence>MEKSRVFEGHFACGNGIVVLPEALGATIVVSSPSATFEFSLPRAVSDPDELRSPNWTSTPQEPDQTHSDGFDWGWQVPDSRSRPF</sequence>
<dbReference type="EMBL" id="BAEE01000026">
    <property type="protein sequence ID" value="GAB08973.1"/>
    <property type="molecule type" value="Genomic_DNA"/>
</dbReference>
<proteinExistence type="predicted"/>
<feature type="region of interest" description="Disordered" evidence="1">
    <location>
        <begin position="44"/>
        <end position="85"/>
    </location>
</feature>
<evidence type="ECO:0000256" key="1">
    <source>
        <dbReference type="SAM" id="MobiDB-lite"/>
    </source>
</evidence>
<protein>
    <submittedName>
        <fullName evidence="2">Uncharacterized protein</fullName>
    </submittedName>
</protein>
<evidence type="ECO:0000313" key="3">
    <source>
        <dbReference type="Proteomes" id="UP000035088"/>
    </source>
</evidence>
<reference evidence="2 3" key="1">
    <citation type="submission" date="2011-11" db="EMBL/GenBank/DDBJ databases">
        <title>Whole genome shotgun sequence of Gordonia araii NBRC 100433.</title>
        <authorList>
            <person name="Yoshida Y."/>
            <person name="Hosoyama A."/>
            <person name="Tsuchikane K."/>
            <person name="Katsumata H."/>
            <person name="Yamazaki S."/>
            <person name="Fujita N."/>
        </authorList>
    </citation>
    <scope>NUCLEOTIDE SEQUENCE [LARGE SCALE GENOMIC DNA]</scope>
    <source>
        <strain evidence="2 3">NBRC 100433</strain>
    </source>
</reference>
<comment type="caution">
    <text evidence="2">The sequence shown here is derived from an EMBL/GenBank/DDBJ whole genome shotgun (WGS) entry which is preliminary data.</text>
</comment>